<dbReference type="Proteomes" id="UP000230709">
    <property type="component" value="Chromosome"/>
</dbReference>
<evidence type="ECO:0000313" key="3">
    <source>
        <dbReference type="Proteomes" id="UP000230709"/>
    </source>
</evidence>
<dbReference type="Pfam" id="PF06078">
    <property type="entry name" value="DUF937"/>
    <property type="match status" value="1"/>
</dbReference>
<gene>
    <name evidence="2" type="ORF">CQW49_17535</name>
</gene>
<evidence type="ECO:0000256" key="1">
    <source>
        <dbReference type="SAM" id="MobiDB-lite"/>
    </source>
</evidence>
<dbReference type="RefSeq" id="WP_003608324.1">
    <property type="nucleotide sequence ID" value="NZ_ADVE02000001.1"/>
</dbReference>
<accession>A0A2D2D397</accession>
<reference evidence="3" key="1">
    <citation type="submission" date="2017-10" db="EMBL/GenBank/DDBJ databases">
        <title>Completed PacBio SMRT sequence of Methylosinus trichosporium OB3b reveals presence of a third large plasmid.</title>
        <authorList>
            <person name="Charles T.C."/>
            <person name="Lynch M.D.J."/>
            <person name="Heil J.R."/>
            <person name="Cheng J."/>
        </authorList>
    </citation>
    <scope>NUCLEOTIDE SEQUENCE [LARGE SCALE GENOMIC DNA]</scope>
    <source>
        <strain evidence="3">OB3b</strain>
    </source>
</reference>
<dbReference type="KEGG" id="mtw:CQW49_17535"/>
<organism evidence="2 3">
    <name type="scientific">Methylosinus trichosporium (strain ATCC 35070 / NCIMB 11131 / UNIQEM 75 / OB3b)</name>
    <dbReference type="NCBI Taxonomy" id="595536"/>
    <lineage>
        <taxon>Bacteria</taxon>
        <taxon>Pseudomonadati</taxon>
        <taxon>Pseudomonadota</taxon>
        <taxon>Alphaproteobacteria</taxon>
        <taxon>Hyphomicrobiales</taxon>
        <taxon>Methylocystaceae</taxon>
        <taxon>Methylosinus</taxon>
    </lineage>
</organism>
<proteinExistence type="predicted"/>
<name>A0A2D2D397_METT3</name>
<feature type="region of interest" description="Disordered" evidence="1">
    <location>
        <begin position="149"/>
        <end position="169"/>
    </location>
</feature>
<dbReference type="InterPro" id="IPR009282">
    <property type="entry name" value="DUF937"/>
</dbReference>
<evidence type="ECO:0000313" key="2">
    <source>
        <dbReference type="EMBL" id="ATQ69481.1"/>
    </source>
</evidence>
<dbReference type="EMBL" id="CP023737">
    <property type="protein sequence ID" value="ATQ69481.1"/>
    <property type="molecule type" value="Genomic_DNA"/>
</dbReference>
<keyword evidence="3" id="KW-1185">Reference proteome</keyword>
<sequence>MSNLGDIVKAAHGGQFVNELSERRGLAPWQTEAAVEALSPALATALAHACRSPDALRSVIAAIGEPRHKTSFESVESAHSDEGVAAGDTIVVHLFGSAAAAGEVSQFAARGCGLRADVLQSLLPVFASIVAGGLSSTLAERGLDVALAPTEPPGDSAPVEPAPAEPAPVAARPTGGGVIGFLASLFGLRAPPPVAEPAQPAPAPVGAVGGEDEVLVRIRRIVATDAPMAGDRKADLDELLGRIFGPER</sequence>
<dbReference type="AlphaFoldDB" id="A0A2D2D397"/>
<protein>
    <submittedName>
        <fullName evidence="2">DUF937 domain-containing protein</fullName>
    </submittedName>
</protein>